<evidence type="ECO:0000313" key="4">
    <source>
        <dbReference type="EMBL" id="OPB52714.1"/>
    </source>
</evidence>
<dbReference type="PANTHER" id="PTHR42977">
    <property type="entry name" value="HYDROLASE-RELATED"/>
    <property type="match status" value="1"/>
</dbReference>
<evidence type="ECO:0000256" key="1">
    <source>
        <dbReference type="ARBA" id="ARBA00022801"/>
    </source>
</evidence>
<dbReference type="GO" id="GO:0004301">
    <property type="term" value="F:epoxide hydrolase activity"/>
    <property type="evidence" value="ECO:0007669"/>
    <property type="project" value="TreeGrafter"/>
</dbReference>
<dbReference type="FunFam" id="3.40.50.1820:FF:000173">
    <property type="entry name" value="Alpha/beta hydrolase"/>
    <property type="match status" value="1"/>
</dbReference>
<dbReference type="InterPro" id="IPR051340">
    <property type="entry name" value="Haloalkane_dehalogenase"/>
</dbReference>
<reference evidence="3 5" key="1">
    <citation type="submission" date="2016-02" db="EMBL/GenBank/DDBJ databases">
        <authorList>
            <person name="Nicholson A.C."/>
            <person name="Humrighouse B.W."/>
            <person name="Loparev V."/>
            <person name="Emery B."/>
            <person name="Graziano J."/>
            <person name="McQuiston J.R."/>
        </authorList>
    </citation>
    <scope>NUCLEOTIDE SEQUENCE [LARGE SCALE GENOMIC DNA]</scope>
    <source>
        <strain evidence="3 5">E6809</strain>
    </source>
</reference>
<accession>A0A494JAS8</accession>
<dbReference type="Pfam" id="PF00561">
    <property type="entry name" value="Abhydrolase_1"/>
    <property type="match status" value="1"/>
</dbReference>
<dbReference type="Gene3D" id="3.40.50.1820">
    <property type="entry name" value="alpha/beta hydrolase"/>
    <property type="match status" value="1"/>
</dbReference>
<dbReference type="EMBL" id="MAHS01000003">
    <property type="protein sequence ID" value="OPB52714.1"/>
    <property type="molecule type" value="Genomic_DNA"/>
</dbReference>
<reference evidence="4" key="2">
    <citation type="submission" date="2016-06" db="EMBL/GenBank/DDBJ databases">
        <authorList>
            <person name="Nicholson A.C."/>
        </authorList>
    </citation>
    <scope>NUCLEOTIDE SEQUENCE [LARGE SCALE GENOMIC DNA]</scope>
    <source>
        <strain evidence="4">E6809</strain>
    </source>
</reference>
<dbReference type="PRINTS" id="PR00111">
    <property type="entry name" value="ABHYDROLASE"/>
</dbReference>
<sequence>MENHSIHYRNIKVAELKIFFREAGNPNKPTLLLLHGYPTSSHMFRNLIPILSKQFHIIAPDLPGFGFSDAPDHKAFNYTFDHLAQVMQSFIEQLQLKQFALYVFDYGAPVGFRLAMNNPEKITGIISQNGNAYQEGLSTEWDPIQHYWRNSSDANRKALHGFVAKEAIWFQYHQGVKDSSLIAPEAYTLDQKFLDRPGNIEIQLDLVRDYQTNVALYPKFQEYFRTYQPKTLLVWGDKDPYFLPEGAKAYKKDLPNATLKFYDTGHFALETHVNEIGLEILEFLNNLSN</sequence>
<dbReference type="SUPFAM" id="SSF53474">
    <property type="entry name" value="alpha/beta-Hydrolases"/>
    <property type="match status" value="1"/>
</dbReference>
<name>A0A494JAS8_9FLAO</name>
<organism evidence="4">
    <name type="scientific">Elizabethkingia anophelis</name>
    <dbReference type="NCBI Taxonomy" id="1117645"/>
    <lineage>
        <taxon>Bacteria</taxon>
        <taxon>Pseudomonadati</taxon>
        <taxon>Bacteroidota</taxon>
        <taxon>Flavobacteriia</taxon>
        <taxon>Flavobacteriales</taxon>
        <taxon>Weeksellaceae</taxon>
        <taxon>Elizabethkingia</taxon>
    </lineage>
</organism>
<dbReference type="Proteomes" id="UP000189738">
    <property type="component" value="Chromosome"/>
</dbReference>
<dbReference type="PRINTS" id="PR00412">
    <property type="entry name" value="EPOXHYDRLASE"/>
</dbReference>
<dbReference type="InterPro" id="IPR000639">
    <property type="entry name" value="Epox_hydrolase-like"/>
</dbReference>
<dbReference type="AlphaFoldDB" id="A0A494JAS8"/>
<keyword evidence="1 4" id="KW-0378">Hydrolase</keyword>
<evidence type="ECO:0000259" key="2">
    <source>
        <dbReference type="Pfam" id="PF00561"/>
    </source>
</evidence>
<dbReference type="PANTHER" id="PTHR42977:SF3">
    <property type="entry name" value="AB HYDROLASE-1 DOMAIN-CONTAINING PROTEIN"/>
    <property type="match status" value="1"/>
</dbReference>
<gene>
    <name evidence="3" type="ORF">AYC66_11610</name>
    <name evidence="4" type="ORF">BAY09_12560</name>
</gene>
<dbReference type="InterPro" id="IPR029058">
    <property type="entry name" value="AB_hydrolase_fold"/>
</dbReference>
<proteinExistence type="predicted"/>
<dbReference type="EMBL" id="CP014339">
    <property type="protein sequence ID" value="AQX52758.1"/>
    <property type="molecule type" value="Genomic_DNA"/>
</dbReference>
<dbReference type="InterPro" id="IPR000073">
    <property type="entry name" value="AB_hydrolase_1"/>
</dbReference>
<evidence type="ECO:0000313" key="5">
    <source>
        <dbReference type="Proteomes" id="UP000189738"/>
    </source>
</evidence>
<evidence type="ECO:0000313" key="3">
    <source>
        <dbReference type="EMBL" id="AQX52758.1"/>
    </source>
</evidence>
<feature type="domain" description="AB hydrolase-1" evidence="2">
    <location>
        <begin position="29"/>
        <end position="272"/>
    </location>
</feature>
<protein>
    <submittedName>
        <fullName evidence="4">Hydrolase</fullName>
    </submittedName>
</protein>